<gene>
    <name evidence="1" type="ORF">AOC03_07230</name>
</gene>
<name>A0A0M3V917_9GAMM</name>
<proteinExistence type="predicted"/>
<dbReference type="EMBL" id="CP012678">
    <property type="protein sequence ID" value="ALF59857.1"/>
    <property type="molecule type" value="Genomic_DNA"/>
</dbReference>
<keyword evidence="2" id="KW-1185">Reference proteome</keyword>
<organism evidence="1 2">
    <name type="scientific">Psychrobacter urativorans</name>
    <dbReference type="NCBI Taxonomy" id="45610"/>
    <lineage>
        <taxon>Bacteria</taxon>
        <taxon>Pseudomonadati</taxon>
        <taxon>Pseudomonadota</taxon>
        <taxon>Gammaproteobacteria</taxon>
        <taxon>Moraxellales</taxon>
        <taxon>Moraxellaceae</taxon>
        <taxon>Psychrobacter</taxon>
    </lineage>
</organism>
<dbReference type="KEGG" id="pur:AOC03_07230"/>
<dbReference type="AlphaFoldDB" id="A0A0M3V917"/>
<evidence type="ECO:0000313" key="2">
    <source>
        <dbReference type="Proteomes" id="UP000059847"/>
    </source>
</evidence>
<sequence length="77" mass="9036">MYLSDVNIFICGEESEVVDSFDVDYGLIAYYATLILNYDYDYLCRNSLNRIVTSIAYQYHLYTKESIESFLVEKCSE</sequence>
<dbReference type="Proteomes" id="UP000059847">
    <property type="component" value="Chromosome"/>
</dbReference>
<accession>A0A0M3V917</accession>
<evidence type="ECO:0000313" key="1">
    <source>
        <dbReference type="EMBL" id="ALF59857.1"/>
    </source>
</evidence>
<protein>
    <submittedName>
        <fullName evidence="1">Uncharacterized protein</fullName>
    </submittedName>
</protein>
<reference evidence="1 2" key="1">
    <citation type="submission" date="2015-09" db="EMBL/GenBank/DDBJ databases">
        <title>Complete genome of Psychrobacter urativorans R10.10B.</title>
        <authorList>
            <person name="See-Too W.S."/>
            <person name="Chan K.G."/>
        </authorList>
    </citation>
    <scope>NUCLEOTIDE SEQUENCE [LARGE SCALE GENOMIC DNA]</scope>
    <source>
        <strain evidence="1 2">R10.10B</strain>
    </source>
</reference>